<dbReference type="SMART" id="SM00342">
    <property type="entry name" value="HTH_ARAC"/>
    <property type="match status" value="1"/>
</dbReference>
<evidence type="ECO:0000259" key="4">
    <source>
        <dbReference type="PROSITE" id="PS01124"/>
    </source>
</evidence>
<dbReference type="PANTHER" id="PTHR47893">
    <property type="entry name" value="REGULATORY PROTEIN PCHR"/>
    <property type="match status" value="1"/>
</dbReference>
<keyword evidence="2 5" id="KW-0238">DNA-binding</keyword>
<accession>A0A327X0X8</accession>
<dbReference type="GO" id="GO:0003700">
    <property type="term" value="F:DNA-binding transcription factor activity"/>
    <property type="evidence" value="ECO:0007669"/>
    <property type="project" value="InterPro"/>
</dbReference>
<dbReference type="PRINTS" id="PR00032">
    <property type="entry name" value="HTHARAC"/>
</dbReference>
<feature type="domain" description="HTH araC/xylS-type" evidence="4">
    <location>
        <begin position="229"/>
        <end position="327"/>
    </location>
</feature>
<dbReference type="Proteomes" id="UP000248790">
    <property type="component" value="Unassembled WGS sequence"/>
</dbReference>
<evidence type="ECO:0000256" key="3">
    <source>
        <dbReference type="ARBA" id="ARBA00023163"/>
    </source>
</evidence>
<organism evidence="5 6">
    <name type="scientific">Larkinella arboricola</name>
    <dbReference type="NCBI Taxonomy" id="643671"/>
    <lineage>
        <taxon>Bacteria</taxon>
        <taxon>Pseudomonadati</taxon>
        <taxon>Bacteroidota</taxon>
        <taxon>Cytophagia</taxon>
        <taxon>Cytophagales</taxon>
        <taxon>Spirosomataceae</taxon>
        <taxon>Larkinella</taxon>
    </lineage>
</organism>
<dbReference type="RefSeq" id="WP_111627902.1">
    <property type="nucleotide sequence ID" value="NZ_QLMC01000002.1"/>
</dbReference>
<keyword evidence="6" id="KW-1185">Reference proteome</keyword>
<dbReference type="InterPro" id="IPR018062">
    <property type="entry name" value="HTH_AraC-typ_CS"/>
</dbReference>
<dbReference type="EMBL" id="QLMC01000002">
    <property type="protein sequence ID" value="RAK00131.1"/>
    <property type="molecule type" value="Genomic_DNA"/>
</dbReference>
<evidence type="ECO:0000256" key="2">
    <source>
        <dbReference type="ARBA" id="ARBA00023125"/>
    </source>
</evidence>
<dbReference type="InterPro" id="IPR053142">
    <property type="entry name" value="PchR_regulatory_protein"/>
</dbReference>
<dbReference type="GO" id="GO:0043565">
    <property type="term" value="F:sequence-specific DNA binding"/>
    <property type="evidence" value="ECO:0007669"/>
    <property type="project" value="InterPro"/>
</dbReference>
<dbReference type="Pfam" id="PF12833">
    <property type="entry name" value="HTH_18"/>
    <property type="match status" value="1"/>
</dbReference>
<evidence type="ECO:0000313" key="5">
    <source>
        <dbReference type="EMBL" id="RAK00131.1"/>
    </source>
</evidence>
<dbReference type="InterPro" id="IPR020449">
    <property type="entry name" value="Tscrpt_reg_AraC-type_HTH"/>
</dbReference>
<dbReference type="InterPro" id="IPR018060">
    <property type="entry name" value="HTH_AraC"/>
</dbReference>
<dbReference type="OrthoDB" id="1156172at2"/>
<dbReference type="PROSITE" id="PS01124">
    <property type="entry name" value="HTH_ARAC_FAMILY_2"/>
    <property type="match status" value="1"/>
</dbReference>
<sequence length="328" mass="37016">MEFEFIANSDFNFLTSFGEKYGIPVYGDTLNIPSRLGSGYVRKIDLASDFKLLVHHYTFNEEFVLKRLPADSPYDLVSIIFHSNDELANLSTSIQEQPVRLAKSTEFAIQIASSDLESVIRFPANTAINFTVIGVTATRLKSLLDLQQPNQVIQTILSGSPGFLYYESMGPDVYKTLKQLTNAHQNGELSALYYRIKVQELLLLVFQQLLKRDTTRHSPIHKDDMDKLFIVRSAVLADLSQPPHLAHLAKLVGMSETKLKDLFKQVFGDSIYNYFQVARMEEAAFLLKQGGYSVTDVGNQLGFTNLSHFSRLFEKHFGVKPKKYALGG</sequence>
<evidence type="ECO:0000313" key="6">
    <source>
        <dbReference type="Proteomes" id="UP000248790"/>
    </source>
</evidence>
<dbReference type="InterPro" id="IPR009057">
    <property type="entry name" value="Homeodomain-like_sf"/>
</dbReference>
<evidence type="ECO:0000256" key="1">
    <source>
        <dbReference type="ARBA" id="ARBA00023015"/>
    </source>
</evidence>
<gene>
    <name evidence="5" type="ORF">LX87_01829</name>
</gene>
<dbReference type="PROSITE" id="PS00041">
    <property type="entry name" value="HTH_ARAC_FAMILY_1"/>
    <property type="match status" value="1"/>
</dbReference>
<dbReference type="PANTHER" id="PTHR47893:SF1">
    <property type="entry name" value="REGULATORY PROTEIN PCHR"/>
    <property type="match status" value="1"/>
</dbReference>
<reference evidence="5 6" key="1">
    <citation type="submission" date="2018-06" db="EMBL/GenBank/DDBJ databases">
        <title>Genomic Encyclopedia of Archaeal and Bacterial Type Strains, Phase II (KMG-II): from individual species to whole genera.</title>
        <authorList>
            <person name="Goeker M."/>
        </authorList>
    </citation>
    <scope>NUCLEOTIDE SEQUENCE [LARGE SCALE GENOMIC DNA]</scope>
    <source>
        <strain evidence="5 6">DSM 21851</strain>
    </source>
</reference>
<name>A0A327X0X8_LARAB</name>
<keyword evidence="1" id="KW-0805">Transcription regulation</keyword>
<comment type="caution">
    <text evidence="5">The sequence shown here is derived from an EMBL/GenBank/DDBJ whole genome shotgun (WGS) entry which is preliminary data.</text>
</comment>
<keyword evidence="3" id="KW-0804">Transcription</keyword>
<dbReference type="Gene3D" id="1.10.10.60">
    <property type="entry name" value="Homeodomain-like"/>
    <property type="match status" value="1"/>
</dbReference>
<dbReference type="SUPFAM" id="SSF46689">
    <property type="entry name" value="Homeodomain-like"/>
    <property type="match status" value="2"/>
</dbReference>
<proteinExistence type="predicted"/>
<dbReference type="AlphaFoldDB" id="A0A327X0X8"/>
<protein>
    <submittedName>
        <fullName evidence="5">AraC-like DNA-binding protein</fullName>
    </submittedName>
</protein>